<evidence type="ECO:0000313" key="2">
    <source>
        <dbReference type="EMBL" id="KAK7518874.1"/>
    </source>
</evidence>
<comment type="caution">
    <text evidence="2">The sequence shown here is derived from an EMBL/GenBank/DDBJ whole genome shotgun (WGS) entry which is preliminary data.</text>
</comment>
<gene>
    <name evidence="2" type="ORF">IWZ03DRAFT_413840</name>
</gene>
<feature type="region of interest" description="Disordered" evidence="1">
    <location>
        <begin position="127"/>
        <end position="147"/>
    </location>
</feature>
<proteinExistence type="predicted"/>
<feature type="compositionally biased region" description="Basic and acidic residues" evidence="1">
    <location>
        <begin position="1"/>
        <end position="24"/>
    </location>
</feature>
<evidence type="ECO:0000313" key="3">
    <source>
        <dbReference type="Proteomes" id="UP001363622"/>
    </source>
</evidence>
<sequence>MDLPLRLRDADCHGPGRSVDEDIPTHLSESSGPSEDSGFSEGGGSFDSDERPDGIECSDSNEHSGGNGPSNNNESSDGNAPSDGNELSNINGASGGVGNDEASSEVVHNGSVNVSKALSVNQAVATTSTTWPPTASSGTVNTTPPDVNTGAANHNAGFLTMSGITYETLPRLATVPGVVLVSRSNITAWETPSPMVREGYWSLEYRFPGCYWRLVHCYRWSPNVDDWLYENLLGSWY</sequence>
<protein>
    <submittedName>
        <fullName evidence="2">Uncharacterized protein</fullName>
    </submittedName>
</protein>
<organism evidence="2 3">
    <name type="scientific">Phyllosticta citriasiana</name>
    <dbReference type="NCBI Taxonomy" id="595635"/>
    <lineage>
        <taxon>Eukaryota</taxon>
        <taxon>Fungi</taxon>
        <taxon>Dikarya</taxon>
        <taxon>Ascomycota</taxon>
        <taxon>Pezizomycotina</taxon>
        <taxon>Dothideomycetes</taxon>
        <taxon>Dothideomycetes incertae sedis</taxon>
        <taxon>Botryosphaeriales</taxon>
        <taxon>Phyllostictaceae</taxon>
        <taxon>Phyllosticta</taxon>
    </lineage>
</organism>
<keyword evidence="3" id="KW-1185">Reference proteome</keyword>
<accession>A0ABR1KPP0</accession>
<dbReference type="EMBL" id="JBBPHU010000004">
    <property type="protein sequence ID" value="KAK7518874.1"/>
    <property type="molecule type" value="Genomic_DNA"/>
</dbReference>
<dbReference type="Proteomes" id="UP001363622">
    <property type="component" value="Unassembled WGS sequence"/>
</dbReference>
<evidence type="ECO:0000256" key="1">
    <source>
        <dbReference type="SAM" id="MobiDB-lite"/>
    </source>
</evidence>
<feature type="compositionally biased region" description="Low complexity" evidence="1">
    <location>
        <begin position="127"/>
        <end position="139"/>
    </location>
</feature>
<name>A0ABR1KPP0_9PEZI</name>
<reference evidence="2 3" key="1">
    <citation type="submission" date="2024-04" db="EMBL/GenBank/DDBJ databases">
        <title>Phyllosticta paracitricarpa is synonymous to the EU quarantine fungus P. citricarpa based on phylogenomic analyses.</title>
        <authorList>
            <consortium name="Lawrence Berkeley National Laboratory"/>
            <person name="Van Ingen-Buijs V.A."/>
            <person name="Van Westerhoven A.C."/>
            <person name="Haridas S."/>
            <person name="Skiadas P."/>
            <person name="Martin F."/>
            <person name="Groenewald J.Z."/>
            <person name="Crous P.W."/>
            <person name="Seidl M.F."/>
        </authorList>
    </citation>
    <scope>NUCLEOTIDE SEQUENCE [LARGE SCALE GENOMIC DNA]</scope>
    <source>
        <strain evidence="2 3">CBS 123371</strain>
    </source>
</reference>
<feature type="compositionally biased region" description="Low complexity" evidence="1">
    <location>
        <begin position="28"/>
        <end position="39"/>
    </location>
</feature>
<feature type="compositionally biased region" description="Low complexity" evidence="1">
    <location>
        <begin position="69"/>
        <end position="79"/>
    </location>
</feature>
<feature type="region of interest" description="Disordered" evidence="1">
    <location>
        <begin position="1"/>
        <end position="105"/>
    </location>
</feature>